<dbReference type="RefSeq" id="WP_191269650.1">
    <property type="nucleotide sequence ID" value="NZ_BMXJ01000003.1"/>
</dbReference>
<feature type="transmembrane region" description="Helical" evidence="2">
    <location>
        <begin position="61"/>
        <end position="86"/>
    </location>
</feature>
<keyword evidence="2" id="KW-0472">Membrane</keyword>
<name>A0ABR9HHK9_9ACTN</name>
<accession>A0ABR9HHK9</accession>
<evidence type="ECO:0000256" key="2">
    <source>
        <dbReference type="SAM" id="Phobius"/>
    </source>
</evidence>
<keyword evidence="4" id="KW-1185">Reference proteome</keyword>
<evidence type="ECO:0000313" key="4">
    <source>
        <dbReference type="Proteomes" id="UP000598217"/>
    </source>
</evidence>
<keyword evidence="2" id="KW-1133">Transmembrane helix</keyword>
<gene>
    <name evidence="3" type="ORF">H4W79_002703</name>
</gene>
<comment type="caution">
    <text evidence="3">The sequence shown here is derived from an EMBL/GenBank/DDBJ whole genome shotgun (WGS) entry which is preliminary data.</text>
</comment>
<evidence type="ECO:0000313" key="3">
    <source>
        <dbReference type="EMBL" id="MBE1458489.1"/>
    </source>
</evidence>
<feature type="transmembrane region" description="Helical" evidence="2">
    <location>
        <begin position="125"/>
        <end position="148"/>
    </location>
</feature>
<dbReference type="Proteomes" id="UP000598217">
    <property type="component" value="Unassembled WGS sequence"/>
</dbReference>
<feature type="transmembrane region" description="Helical" evidence="2">
    <location>
        <begin position="98"/>
        <end position="119"/>
    </location>
</feature>
<organism evidence="3 4">
    <name type="scientific">Nocardiopsis terrae</name>
    <dbReference type="NCBI Taxonomy" id="372655"/>
    <lineage>
        <taxon>Bacteria</taxon>
        <taxon>Bacillati</taxon>
        <taxon>Actinomycetota</taxon>
        <taxon>Actinomycetes</taxon>
        <taxon>Streptosporangiales</taxon>
        <taxon>Nocardiopsidaceae</taxon>
        <taxon>Nocardiopsis</taxon>
    </lineage>
</organism>
<dbReference type="EMBL" id="JADBDY010000001">
    <property type="protein sequence ID" value="MBE1458489.1"/>
    <property type="molecule type" value="Genomic_DNA"/>
</dbReference>
<feature type="region of interest" description="Disordered" evidence="1">
    <location>
        <begin position="1"/>
        <end position="22"/>
    </location>
</feature>
<feature type="transmembrane region" description="Helical" evidence="2">
    <location>
        <begin position="155"/>
        <end position="175"/>
    </location>
</feature>
<evidence type="ECO:0000256" key="1">
    <source>
        <dbReference type="SAM" id="MobiDB-lite"/>
    </source>
</evidence>
<reference evidence="3 4" key="1">
    <citation type="submission" date="2020-10" db="EMBL/GenBank/DDBJ databases">
        <title>Sequencing the genomes of 1000 actinobacteria strains.</title>
        <authorList>
            <person name="Klenk H.-P."/>
        </authorList>
    </citation>
    <scope>NUCLEOTIDE SEQUENCE [LARGE SCALE GENOMIC DNA]</scope>
    <source>
        <strain evidence="3 4">DSM 45157</strain>
    </source>
</reference>
<keyword evidence="2" id="KW-0812">Transmembrane</keyword>
<proteinExistence type="predicted"/>
<protein>
    <submittedName>
        <fullName evidence="3">Uncharacterized protein</fullName>
    </submittedName>
</protein>
<sequence>MRTTSESPEPRESGGVGESAGISDTAPRLSGVVWVVVLPAVLALVVTLSVVLALLDVSHGGGGAGVLAAAGGFVLAGAVLCWFRWWMRRRGAARPGELPVVVSVAVVTGAGVGFLRFEWSVLERVAPLVLALGCVGLALAGAMVVWVMPPRRVRVVFASGLVLALGLALVGWSWLEKRADDERKNRELSERLAAVDYPVAVLDAPGWEPVAMEVGSQSGVLVTYSPLDQQLKGEGFTLKLRTEPVDPEDARWRPGWENCSEDGGSLPCEGHGAVVLVDQTERYTPYMNARVELVEGVVASLWTDVPGDFEGRPLMGMPDVDMVELAEQISPLEGVEAQRMVEELR</sequence>
<feature type="transmembrane region" description="Helical" evidence="2">
    <location>
        <begin position="32"/>
        <end position="55"/>
    </location>
</feature>